<keyword evidence="2" id="KW-1185">Reference proteome</keyword>
<gene>
    <name evidence="1" type="ORF">M9H77_22665</name>
</gene>
<proteinExistence type="predicted"/>
<name>A0ACC0AQR2_CATRO</name>
<evidence type="ECO:0000313" key="2">
    <source>
        <dbReference type="Proteomes" id="UP001060085"/>
    </source>
</evidence>
<evidence type="ECO:0000313" key="1">
    <source>
        <dbReference type="EMBL" id="KAI5663342.1"/>
    </source>
</evidence>
<dbReference type="Proteomes" id="UP001060085">
    <property type="component" value="Linkage Group LG05"/>
</dbReference>
<protein>
    <submittedName>
        <fullName evidence="1">Uncharacterized protein</fullName>
    </submittedName>
</protein>
<comment type="caution">
    <text evidence="1">The sequence shown here is derived from an EMBL/GenBank/DDBJ whole genome shotgun (WGS) entry which is preliminary data.</text>
</comment>
<reference evidence="2" key="1">
    <citation type="journal article" date="2023" name="Nat. Plants">
        <title>Single-cell RNA sequencing provides a high-resolution roadmap for understanding the multicellular compartmentation of specialized metabolism.</title>
        <authorList>
            <person name="Sun S."/>
            <person name="Shen X."/>
            <person name="Li Y."/>
            <person name="Li Y."/>
            <person name="Wang S."/>
            <person name="Li R."/>
            <person name="Zhang H."/>
            <person name="Shen G."/>
            <person name="Guo B."/>
            <person name="Wei J."/>
            <person name="Xu J."/>
            <person name="St-Pierre B."/>
            <person name="Chen S."/>
            <person name="Sun C."/>
        </authorList>
    </citation>
    <scope>NUCLEOTIDE SEQUENCE [LARGE SCALE GENOMIC DNA]</scope>
</reference>
<dbReference type="EMBL" id="CM044705">
    <property type="protein sequence ID" value="KAI5663342.1"/>
    <property type="molecule type" value="Genomic_DNA"/>
</dbReference>
<sequence length="211" mass="22989">MQNILLLRAAYFCLCGLTMTLSAAAEKNTTTTSADESTISKGKSSPNLDALANVYEITDSQLRISNVIARKCYDRSGALVLDNPACTNLGSTPYTFSEANKFTLIGCDDFALTSGIEGRNFTSGCVSLCSKAEDVLDGYCSGISCCQTSIPNGFKYYYATLRSSKNHTGVFPFDPCSYAFLGEQDRFTFHGASDFVDPTFMKRIRDTVPNF</sequence>
<organism evidence="1 2">
    <name type="scientific">Catharanthus roseus</name>
    <name type="common">Madagascar periwinkle</name>
    <name type="synonym">Vinca rosea</name>
    <dbReference type="NCBI Taxonomy" id="4058"/>
    <lineage>
        <taxon>Eukaryota</taxon>
        <taxon>Viridiplantae</taxon>
        <taxon>Streptophyta</taxon>
        <taxon>Embryophyta</taxon>
        <taxon>Tracheophyta</taxon>
        <taxon>Spermatophyta</taxon>
        <taxon>Magnoliopsida</taxon>
        <taxon>eudicotyledons</taxon>
        <taxon>Gunneridae</taxon>
        <taxon>Pentapetalae</taxon>
        <taxon>asterids</taxon>
        <taxon>lamiids</taxon>
        <taxon>Gentianales</taxon>
        <taxon>Apocynaceae</taxon>
        <taxon>Rauvolfioideae</taxon>
        <taxon>Vinceae</taxon>
        <taxon>Catharanthinae</taxon>
        <taxon>Catharanthus</taxon>
    </lineage>
</organism>
<accession>A0ACC0AQR2</accession>